<keyword evidence="1" id="KW-1133">Transmembrane helix</keyword>
<keyword evidence="1" id="KW-0472">Membrane</keyword>
<accession>A0A6A4GEK3</accession>
<dbReference type="EMBL" id="ML770329">
    <property type="protein sequence ID" value="KAE9383785.1"/>
    <property type="molecule type" value="Genomic_DNA"/>
</dbReference>
<dbReference type="PANTHER" id="PTHR40465:SF1">
    <property type="entry name" value="DUF6534 DOMAIN-CONTAINING PROTEIN"/>
    <property type="match status" value="1"/>
</dbReference>
<evidence type="ECO:0000313" key="3">
    <source>
        <dbReference type="Proteomes" id="UP000799118"/>
    </source>
</evidence>
<evidence type="ECO:0000313" key="2">
    <source>
        <dbReference type="EMBL" id="KAE9383785.1"/>
    </source>
</evidence>
<sequence>MFRLSAAEQTEINLSVGAVVVGNYLSYLTMGIVLCATWTYFSKFPNDKWWFKVLVTLCVSMCIGDTIATGQNRHSTDPSFKPTDIFALAGCWSYDWAVTNYANPAALAFIHWGVPAEGFLLGTCGLSVQLFYAWRDVSPYRAGVRESCPIFISQTPVTLIFLNPYRYGLLDVAHFSNTQAGLGSQPHPTRALGMVVECNLLSLLVQAMAIALFDSSIKVYYPITNMMIAKVYTFSLLVSLNCRHSENGPETSNGEHSSSSSRGEGGIVELTVLHTSSFPSTRVSHIQQEITRDWQERLAYDDEFDTSVVLSPA</sequence>
<proteinExistence type="predicted"/>
<reference evidence="2" key="1">
    <citation type="journal article" date="2019" name="Environ. Microbiol.">
        <title>Fungal ecological strategies reflected in gene transcription - a case study of two litter decomposers.</title>
        <authorList>
            <person name="Barbi F."/>
            <person name="Kohler A."/>
            <person name="Barry K."/>
            <person name="Baskaran P."/>
            <person name="Daum C."/>
            <person name="Fauchery L."/>
            <person name="Ihrmark K."/>
            <person name="Kuo A."/>
            <person name="LaButti K."/>
            <person name="Lipzen A."/>
            <person name="Morin E."/>
            <person name="Grigoriev I.V."/>
            <person name="Henrissat B."/>
            <person name="Lindahl B."/>
            <person name="Martin F."/>
        </authorList>
    </citation>
    <scope>NUCLEOTIDE SEQUENCE</scope>
    <source>
        <strain evidence="2">JB14</strain>
    </source>
</reference>
<dbReference type="AlphaFoldDB" id="A0A6A4GEK3"/>
<dbReference type="PANTHER" id="PTHR40465">
    <property type="entry name" value="CHROMOSOME 1, WHOLE GENOME SHOTGUN SEQUENCE"/>
    <property type="match status" value="1"/>
</dbReference>
<name>A0A6A4GEK3_9AGAR</name>
<keyword evidence="3" id="KW-1185">Reference proteome</keyword>
<gene>
    <name evidence="2" type="ORF">BT96DRAFT_1008792</name>
</gene>
<organism evidence="2 3">
    <name type="scientific">Gymnopus androsaceus JB14</name>
    <dbReference type="NCBI Taxonomy" id="1447944"/>
    <lineage>
        <taxon>Eukaryota</taxon>
        <taxon>Fungi</taxon>
        <taxon>Dikarya</taxon>
        <taxon>Basidiomycota</taxon>
        <taxon>Agaricomycotina</taxon>
        <taxon>Agaricomycetes</taxon>
        <taxon>Agaricomycetidae</taxon>
        <taxon>Agaricales</taxon>
        <taxon>Marasmiineae</taxon>
        <taxon>Omphalotaceae</taxon>
        <taxon>Gymnopus</taxon>
    </lineage>
</organism>
<dbReference type="OrthoDB" id="2907833at2759"/>
<protein>
    <submittedName>
        <fullName evidence="2">Uncharacterized protein</fullName>
    </submittedName>
</protein>
<feature type="transmembrane region" description="Helical" evidence="1">
    <location>
        <begin position="24"/>
        <end position="41"/>
    </location>
</feature>
<keyword evidence="1" id="KW-0812">Transmembrane</keyword>
<evidence type="ECO:0000256" key="1">
    <source>
        <dbReference type="SAM" id="Phobius"/>
    </source>
</evidence>
<dbReference type="Proteomes" id="UP000799118">
    <property type="component" value="Unassembled WGS sequence"/>
</dbReference>